<reference evidence="1 2" key="1">
    <citation type="submission" date="2020-08" db="EMBL/GenBank/DDBJ databases">
        <title>Genome sequence of Sphingomonas lutea KCTC 23642T.</title>
        <authorList>
            <person name="Hyun D.-W."/>
            <person name="Bae J.-W."/>
        </authorList>
    </citation>
    <scope>NUCLEOTIDE SEQUENCE [LARGE SCALE GENOMIC DNA]</scope>
    <source>
        <strain evidence="1 2">KCTC 23642</strain>
    </source>
</reference>
<sequence>MKNQISELIENYLLAVRTSKRLHEEIVEAIRAADRQLMNDDEVVRRGVLKKLQRDFYILHLAELLRDLPAYAGCSQAQLQEYGETILNKRQFNLSNERDPEGRRTLAEQRYFGLARVRWYELMKAAGLKPIDARGSSRPLRKLGRREF</sequence>
<keyword evidence="2" id="KW-1185">Reference proteome</keyword>
<protein>
    <submittedName>
        <fullName evidence="1">Uncharacterized protein</fullName>
    </submittedName>
</protein>
<dbReference type="Proteomes" id="UP000515971">
    <property type="component" value="Chromosome"/>
</dbReference>
<proteinExistence type="predicted"/>
<dbReference type="RefSeq" id="WP_187538879.1">
    <property type="nucleotide sequence ID" value="NZ_BAABJT010000001.1"/>
</dbReference>
<accession>A0A7G9SJ64</accession>
<dbReference type="AlphaFoldDB" id="A0A7G9SJ64"/>
<organism evidence="1 2">
    <name type="scientific">Sphingomonas lutea</name>
    <dbReference type="NCBI Taxonomy" id="1045317"/>
    <lineage>
        <taxon>Bacteria</taxon>
        <taxon>Pseudomonadati</taxon>
        <taxon>Pseudomonadota</taxon>
        <taxon>Alphaproteobacteria</taxon>
        <taxon>Sphingomonadales</taxon>
        <taxon>Sphingomonadaceae</taxon>
        <taxon>Sphingomonas</taxon>
    </lineage>
</organism>
<name>A0A7G9SJ64_9SPHN</name>
<evidence type="ECO:0000313" key="2">
    <source>
        <dbReference type="Proteomes" id="UP000515971"/>
    </source>
</evidence>
<gene>
    <name evidence="1" type="ORF">H9L13_02910</name>
</gene>
<evidence type="ECO:0000313" key="1">
    <source>
        <dbReference type="EMBL" id="QNN67889.1"/>
    </source>
</evidence>
<dbReference type="EMBL" id="CP060718">
    <property type="protein sequence ID" value="QNN67889.1"/>
    <property type="molecule type" value="Genomic_DNA"/>
</dbReference>
<dbReference type="KEGG" id="slut:H9L13_02910"/>